<dbReference type="InterPro" id="IPR052337">
    <property type="entry name" value="SAT4-like"/>
</dbReference>
<dbReference type="PANTHER" id="PTHR33048">
    <property type="entry name" value="PTH11-LIKE INTEGRAL MEMBRANE PROTEIN (AFU_ORTHOLOGUE AFUA_5G11245)"/>
    <property type="match status" value="1"/>
</dbReference>
<dbReference type="Pfam" id="PF20684">
    <property type="entry name" value="Fung_rhodopsin"/>
    <property type="match status" value="1"/>
</dbReference>
<feature type="transmembrane region" description="Helical" evidence="7">
    <location>
        <begin position="208"/>
        <end position="228"/>
    </location>
</feature>
<gene>
    <name evidence="9" type="ORF">LTR78_006540</name>
</gene>
<comment type="subcellular location">
    <subcellularLocation>
        <location evidence="1">Membrane</location>
        <topology evidence="1">Multi-pass membrane protein</topology>
    </subcellularLocation>
</comment>
<evidence type="ECO:0000256" key="3">
    <source>
        <dbReference type="ARBA" id="ARBA00022989"/>
    </source>
</evidence>
<feature type="region of interest" description="Disordered" evidence="6">
    <location>
        <begin position="314"/>
        <end position="338"/>
    </location>
</feature>
<name>A0AAE0WL01_9PEZI</name>
<feature type="region of interest" description="Disordered" evidence="6">
    <location>
        <begin position="350"/>
        <end position="388"/>
    </location>
</feature>
<dbReference type="PANTHER" id="PTHR33048:SF47">
    <property type="entry name" value="INTEGRAL MEMBRANE PROTEIN-RELATED"/>
    <property type="match status" value="1"/>
</dbReference>
<comment type="similarity">
    <text evidence="5">Belongs to the SAT4 family.</text>
</comment>
<organism evidence="9 10">
    <name type="scientific">Recurvomyces mirabilis</name>
    <dbReference type="NCBI Taxonomy" id="574656"/>
    <lineage>
        <taxon>Eukaryota</taxon>
        <taxon>Fungi</taxon>
        <taxon>Dikarya</taxon>
        <taxon>Ascomycota</taxon>
        <taxon>Pezizomycotina</taxon>
        <taxon>Dothideomycetes</taxon>
        <taxon>Dothideomycetidae</taxon>
        <taxon>Mycosphaerellales</taxon>
        <taxon>Teratosphaeriaceae</taxon>
        <taxon>Recurvomyces</taxon>
    </lineage>
</organism>
<feature type="transmembrane region" description="Helical" evidence="7">
    <location>
        <begin position="119"/>
        <end position="140"/>
    </location>
</feature>
<accession>A0AAE0WL01</accession>
<comment type="caution">
    <text evidence="9">The sequence shown here is derived from an EMBL/GenBank/DDBJ whole genome shotgun (WGS) entry which is preliminary data.</text>
</comment>
<feature type="compositionally biased region" description="Polar residues" evidence="6">
    <location>
        <begin position="317"/>
        <end position="330"/>
    </location>
</feature>
<evidence type="ECO:0000256" key="5">
    <source>
        <dbReference type="ARBA" id="ARBA00038359"/>
    </source>
</evidence>
<evidence type="ECO:0000313" key="9">
    <source>
        <dbReference type="EMBL" id="KAK3673635.1"/>
    </source>
</evidence>
<evidence type="ECO:0000256" key="4">
    <source>
        <dbReference type="ARBA" id="ARBA00023136"/>
    </source>
</evidence>
<dbReference type="GO" id="GO:0016020">
    <property type="term" value="C:membrane"/>
    <property type="evidence" value="ECO:0007669"/>
    <property type="project" value="UniProtKB-SubCell"/>
</dbReference>
<evidence type="ECO:0000256" key="7">
    <source>
        <dbReference type="SAM" id="Phobius"/>
    </source>
</evidence>
<dbReference type="AlphaFoldDB" id="A0AAE0WL01"/>
<evidence type="ECO:0000256" key="1">
    <source>
        <dbReference type="ARBA" id="ARBA00004141"/>
    </source>
</evidence>
<protein>
    <recommendedName>
        <fullName evidence="8">Rhodopsin domain-containing protein</fullName>
    </recommendedName>
</protein>
<feature type="transmembrane region" description="Helical" evidence="7">
    <location>
        <begin position="70"/>
        <end position="91"/>
    </location>
</feature>
<keyword evidence="3 7" id="KW-1133">Transmembrane helix</keyword>
<proteinExistence type="inferred from homology"/>
<evidence type="ECO:0000313" key="10">
    <source>
        <dbReference type="Proteomes" id="UP001274830"/>
    </source>
</evidence>
<keyword evidence="4 7" id="KW-0472">Membrane</keyword>
<evidence type="ECO:0000259" key="8">
    <source>
        <dbReference type="Pfam" id="PF20684"/>
    </source>
</evidence>
<dbReference type="EMBL" id="JAUTXT010000024">
    <property type="protein sequence ID" value="KAK3673635.1"/>
    <property type="molecule type" value="Genomic_DNA"/>
</dbReference>
<reference evidence="9" key="1">
    <citation type="submission" date="2023-07" db="EMBL/GenBank/DDBJ databases">
        <title>Black Yeasts Isolated from many extreme environments.</title>
        <authorList>
            <person name="Coleine C."/>
            <person name="Stajich J.E."/>
            <person name="Selbmann L."/>
        </authorList>
    </citation>
    <scope>NUCLEOTIDE SEQUENCE</scope>
    <source>
        <strain evidence="9">CCFEE 5485</strain>
    </source>
</reference>
<dbReference type="InterPro" id="IPR049326">
    <property type="entry name" value="Rhodopsin_dom_fungi"/>
</dbReference>
<dbReference type="Proteomes" id="UP001274830">
    <property type="component" value="Unassembled WGS sequence"/>
</dbReference>
<feature type="transmembrane region" description="Helical" evidence="7">
    <location>
        <begin position="152"/>
        <end position="174"/>
    </location>
</feature>
<evidence type="ECO:0000256" key="2">
    <source>
        <dbReference type="ARBA" id="ARBA00022692"/>
    </source>
</evidence>
<feature type="transmembrane region" description="Helical" evidence="7">
    <location>
        <begin position="38"/>
        <end position="58"/>
    </location>
</feature>
<feature type="domain" description="Rhodopsin" evidence="8">
    <location>
        <begin position="54"/>
        <end position="299"/>
    </location>
</feature>
<feature type="transmembrane region" description="Helical" evidence="7">
    <location>
        <begin position="240"/>
        <end position="260"/>
    </location>
</feature>
<keyword evidence="2 7" id="KW-0812">Transmembrane</keyword>
<feature type="transmembrane region" description="Helical" evidence="7">
    <location>
        <begin position="280"/>
        <end position="306"/>
    </location>
</feature>
<keyword evidence="10" id="KW-1185">Reference proteome</keyword>
<sequence length="388" mass="43278">MASPINSEAINAALARPGYLPDGTTAALLEQSRDRATVIAILFIAALVYIIMALRCYARIFVLKHFGRDDWLAVLCLLPYTTFIVLAIVLIRLGSGRHFVYIQYILDNHTINRTETLDFAAHLIYTTALLICRLSGLAFYSRITRRHHRLTWSIRAAVAFMVAGYIPQLFLIGFHCLPATSLWPYAFQPEVGNYTCLSWGLVYVTNSTISLVCDLILFTIPAAIIHVLRISLKDKLKLVFVVMPGLLVIAISVVRMYLVVVGQWEADESWAYDPFLAVEIAEIGSTLIALSIPALKPFVGSVFAFLDRNRTDENKFGSPQNHRTIGTSNAHRGRADANGDITTHELDKWSSRSGINGHQGTVEPIRSRSSEPIIQQHQDRSLTIRGNV</sequence>
<evidence type="ECO:0000256" key="6">
    <source>
        <dbReference type="SAM" id="MobiDB-lite"/>
    </source>
</evidence>